<dbReference type="EMBL" id="UINC01191382">
    <property type="protein sequence ID" value="SVE06004.1"/>
    <property type="molecule type" value="Genomic_DNA"/>
</dbReference>
<sequence length="32" mass="3477">MTEEELIENLGTIAHSGSKEFLEALKGDGDKN</sequence>
<organism evidence="1">
    <name type="scientific">marine metagenome</name>
    <dbReference type="NCBI Taxonomy" id="408172"/>
    <lineage>
        <taxon>unclassified sequences</taxon>
        <taxon>metagenomes</taxon>
        <taxon>ecological metagenomes</taxon>
    </lineage>
</organism>
<dbReference type="Gene3D" id="3.30.565.10">
    <property type="entry name" value="Histidine kinase-like ATPase, C-terminal domain"/>
    <property type="match status" value="1"/>
</dbReference>
<dbReference type="InterPro" id="IPR036890">
    <property type="entry name" value="HATPase_C_sf"/>
</dbReference>
<reference evidence="1" key="1">
    <citation type="submission" date="2018-05" db="EMBL/GenBank/DDBJ databases">
        <authorList>
            <person name="Lanie J.A."/>
            <person name="Ng W.-L."/>
            <person name="Kazmierczak K.M."/>
            <person name="Andrzejewski T.M."/>
            <person name="Davidsen T.M."/>
            <person name="Wayne K.J."/>
            <person name="Tettelin H."/>
            <person name="Glass J.I."/>
            <person name="Rusch D."/>
            <person name="Podicherti R."/>
            <person name="Tsui H.-C.T."/>
            <person name="Winkler M.E."/>
        </authorList>
    </citation>
    <scope>NUCLEOTIDE SEQUENCE</scope>
</reference>
<proteinExistence type="predicted"/>
<protein>
    <submittedName>
        <fullName evidence="1">Uncharacterized protein</fullName>
    </submittedName>
</protein>
<evidence type="ECO:0000313" key="1">
    <source>
        <dbReference type="EMBL" id="SVE06004.1"/>
    </source>
</evidence>
<accession>A0A383AE91</accession>
<name>A0A383AE91_9ZZZZ</name>
<gene>
    <name evidence="1" type="ORF">METZ01_LOCUS458858</name>
</gene>
<feature type="non-terminal residue" evidence="1">
    <location>
        <position position="32"/>
    </location>
</feature>
<dbReference type="AlphaFoldDB" id="A0A383AE91"/>